<keyword evidence="1" id="KW-0547">Nucleotide-binding</keyword>
<protein>
    <recommendedName>
        <fullName evidence="5">Helicase C-terminal domain-containing protein</fullName>
    </recommendedName>
</protein>
<accession>A0ABP1QLZ1</accession>
<evidence type="ECO:0000256" key="1">
    <source>
        <dbReference type="ARBA" id="ARBA00022741"/>
    </source>
</evidence>
<dbReference type="PANTHER" id="PTHR47960">
    <property type="entry name" value="DEAD-BOX ATP-DEPENDENT RNA HELICASE 50"/>
    <property type="match status" value="1"/>
</dbReference>
<dbReference type="Gene3D" id="3.40.50.300">
    <property type="entry name" value="P-loop containing nucleotide triphosphate hydrolases"/>
    <property type="match status" value="1"/>
</dbReference>
<sequence>MASNMGEEPEINFTQCKCLEDLENLTVAQLKHYTVGTTRNDEIRTLMELLSALDYKQAVIFTNSSIRSEVLSDVLNHYGYATGFMHARMPRPLRCLTYAQFRRMESDANIMVMSGFGHVMESEYVDVVINFDMVESPLAYMHRTSSRQVRKGMVVTMLRSKEEVEILNQVEKMQHIKLHNLPGAVYARMHNRNTPSPLPTDADARESF</sequence>
<evidence type="ECO:0000313" key="7">
    <source>
        <dbReference type="Proteomes" id="UP001642540"/>
    </source>
</evidence>
<dbReference type="InterPro" id="IPR001650">
    <property type="entry name" value="Helicase_C-like"/>
</dbReference>
<keyword evidence="7" id="KW-1185">Reference proteome</keyword>
<dbReference type="Pfam" id="PF00271">
    <property type="entry name" value="Helicase_C"/>
    <property type="match status" value="1"/>
</dbReference>
<gene>
    <name evidence="6" type="ORF">ODALV1_LOCUS11701</name>
</gene>
<organism evidence="6 7">
    <name type="scientific">Orchesella dallaii</name>
    <dbReference type="NCBI Taxonomy" id="48710"/>
    <lineage>
        <taxon>Eukaryota</taxon>
        <taxon>Metazoa</taxon>
        <taxon>Ecdysozoa</taxon>
        <taxon>Arthropoda</taxon>
        <taxon>Hexapoda</taxon>
        <taxon>Collembola</taxon>
        <taxon>Entomobryomorpha</taxon>
        <taxon>Entomobryoidea</taxon>
        <taxon>Orchesellidae</taxon>
        <taxon>Orchesellinae</taxon>
        <taxon>Orchesella</taxon>
    </lineage>
</organism>
<proteinExistence type="predicted"/>
<evidence type="ECO:0000256" key="3">
    <source>
        <dbReference type="ARBA" id="ARBA00022806"/>
    </source>
</evidence>
<feature type="domain" description="Helicase C-terminal" evidence="5">
    <location>
        <begin position="45"/>
        <end position="189"/>
    </location>
</feature>
<evidence type="ECO:0000313" key="6">
    <source>
        <dbReference type="EMBL" id="CAL8104272.1"/>
    </source>
</evidence>
<evidence type="ECO:0000259" key="5">
    <source>
        <dbReference type="PROSITE" id="PS51194"/>
    </source>
</evidence>
<name>A0ABP1QLZ1_9HEXA</name>
<dbReference type="EMBL" id="CAXLJM020000035">
    <property type="protein sequence ID" value="CAL8104272.1"/>
    <property type="molecule type" value="Genomic_DNA"/>
</dbReference>
<dbReference type="PROSITE" id="PS51194">
    <property type="entry name" value="HELICASE_CTER"/>
    <property type="match status" value="1"/>
</dbReference>
<keyword evidence="4" id="KW-0067">ATP-binding</keyword>
<keyword evidence="3" id="KW-0347">Helicase</keyword>
<comment type="caution">
    <text evidence="6">The sequence shown here is derived from an EMBL/GenBank/DDBJ whole genome shotgun (WGS) entry which is preliminary data.</text>
</comment>
<dbReference type="SUPFAM" id="SSF52540">
    <property type="entry name" value="P-loop containing nucleoside triphosphate hydrolases"/>
    <property type="match status" value="1"/>
</dbReference>
<keyword evidence="2" id="KW-0378">Hydrolase</keyword>
<evidence type="ECO:0000256" key="4">
    <source>
        <dbReference type="ARBA" id="ARBA00022840"/>
    </source>
</evidence>
<evidence type="ECO:0000256" key="2">
    <source>
        <dbReference type="ARBA" id="ARBA00022801"/>
    </source>
</evidence>
<dbReference type="InterPro" id="IPR027417">
    <property type="entry name" value="P-loop_NTPase"/>
</dbReference>
<dbReference type="Proteomes" id="UP001642540">
    <property type="component" value="Unassembled WGS sequence"/>
</dbReference>
<reference evidence="6 7" key="1">
    <citation type="submission" date="2024-08" db="EMBL/GenBank/DDBJ databases">
        <authorList>
            <person name="Cucini C."/>
            <person name="Frati F."/>
        </authorList>
    </citation>
    <scope>NUCLEOTIDE SEQUENCE [LARGE SCALE GENOMIC DNA]</scope>
</reference>